<feature type="domain" description="2EXR" evidence="1">
    <location>
        <begin position="2"/>
        <end position="72"/>
    </location>
</feature>
<comment type="caution">
    <text evidence="2">The sequence shown here is derived from an EMBL/GenBank/DDBJ whole genome shotgun (WGS) entry which is preliminary data.</text>
</comment>
<proteinExistence type="predicted"/>
<dbReference type="OrthoDB" id="3473305at2759"/>
<dbReference type="AlphaFoldDB" id="A0A8K0SWX7"/>
<dbReference type="Pfam" id="PF20150">
    <property type="entry name" value="2EXR"/>
    <property type="match status" value="1"/>
</dbReference>
<dbReference type="Proteomes" id="UP000813444">
    <property type="component" value="Unassembled WGS sequence"/>
</dbReference>
<evidence type="ECO:0000313" key="2">
    <source>
        <dbReference type="EMBL" id="KAH7324292.1"/>
    </source>
</evidence>
<protein>
    <recommendedName>
        <fullName evidence="1">2EXR domain-containing protein</fullName>
    </recommendedName>
</protein>
<evidence type="ECO:0000259" key="1">
    <source>
        <dbReference type="Pfam" id="PF20150"/>
    </source>
</evidence>
<keyword evidence="3" id="KW-1185">Reference proteome</keyword>
<evidence type="ECO:0000313" key="3">
    <source>
        <dbReference type="Proteomes" id="UP000813444"/>
    </source>
</evidence>
<reference evidence="2" key="1">
    <citation type="journal article" date="2021" name="Nat. Commun.">
        <title>Genetic determinants of endophytism in the Arabidopsis root mycobiome.</title>
        <authorList>
            <person name="Mesny F."/>
            <person name="Miyauchi S."/>
            <person name="Thiergart T."/>
            <person name="Pickel B."/>
            <person name="Atanasova L."/>
            <person name="Karlsson M."/>
            <person name="Huettel B."/>
            <person name="Barry K.W."/>
            <person name="Haridas S."/>
            <person name="Chen C."/>
            <person name="Bauer D."/>
            <person name="Andreopoulos W."/>
            <person name="Pangilinan J."/>
            <person name="LaButti K."/>
            <person name="Riley R."/>
            <person name="Lipzen A."/>
            <person name="Clum A."/>
            <person name="Drula E."/>
            <person name="Henrissat B."/>
            <person name="Kohler A."/>
            <person name="Grigoriev I.V."/>
            <person name="Martin F.M."/>
            <person name="Hacquard S."/>
        </authorList>
    </citation>
    <scope>NUCLEOTIDE SEQUENCE</scope>
    <source>
        <strain evidence="2">MPI-CAGE-CH-0235</strain>
    </source>
</reference>
<accession>A0A8K0SWX7</accession>
<dbReference type="InterPro" id="IPR045518">
    <property type="entry name" value="2EXR"/>
</dbReference>
<sequence>MFHYFDKLPAEIRVLIWQHALSSWTVWSVEAGVGNFFRSPTRVLTRKPLAMEFNGPNPHAVGFACTEAFGVMSDLVGEPTTVDGDPATGTRAYWVDMERTVINLSDSFGMIAAMDELHRADISRFKHVVIHWHRDHSLRRACGQLANMCPKLETVIAQRVSDSMDALARPRLTPQRAGYYISVAQGLAPEQDFEPADDREAKQIAAGKFIRSVPRIFFLPPERPQVNWFVERCLK</sequence>
<gene>
    <name evidence="2" type="ORF">B0I35DRAFT_475549</name>
</gene>
<dbReference type="EMBL" id="JAGPNK010000003">
    <property type="protein sequence ID" value="KAH7324292.1"/>
    <property type="molecule type" value="Genomic_DNA"/>
</dbReference>
<name>A0A8K0SWX7_9HYPO</name>
<organism evidence="2 3">
    <name type="scientific">Stachybotrys elegans</name>
    <dbReference type="NCBI Taxonomy" id="80388"/>
    <lineage>
        <taxon>Eukaryota</taxon>
        <taxon>Fungi</taxon>
        <taxon>Dikarya</taxon>
        <taxon>Ascomycota</taxon>
        <taxon>Pezizomycotina</taxon>
        <taxon>Sordariomycetes</taxon>
        <taxon>Hypocreomycetidae</taxon>
        <taxon>Hypocreales</taxon>
        <taxon>Stachybotryaceae</taxon>
        <taxon>Stachybotrys</taxon>
    </lineage>
</organism>